<evidence type="ECO:0000256" key="1">
    <source>
        <dbReference type="SAM" id="Phobius"/>
    </source>
</evidence>
<dbReference type="EMBL" id="RAWE01000042">
    <property type="protein sequence ID" value="RKH03344.1"/>
    <property type="molecule type" value="Genomic_DNA"/>
</dbReference>
<feature type="transmembrane region" description="Helical" evidence="1">
    <location>
        <begin position="21"/>
        <end position="45"/>
    </location>
</feature>
<dbReference type="RefSeq" id="WP_120603101.1">
    <property type="nucleotide sequence ID" value="NZ_JABFJX010000009.1"/>
</dbReference>
<reference evidence="3" key="1">
    <citation type="submission" date="2018-09" db="EMBL/GenBank/DDBJ databases">
        <authorList>
            <person name="Livingstone P.G."/>
            <person name="Whitworth D.E."/>
        </authorList>
    </citation>
    <scope>NUCLEOTIDE SEQUENCE [LARGE SCALE GENOMIC DNA]</scope>
    <source>
        <strain evidence="3">CA043D</strain>
    </source>
</reference>
<feature type="transmembrane region" description="Helical" evidence="1">
    <location>
        <begin position="107"/>
        <end position="134"/>
    </location>
</feature>
<sequence length="268" mass="29431">MSLRTSLKALPTMLRIGFSEAVAYRAEMIIWVLATTMPLIMLALWSAVARGGPVGRFGQAEFTGYFLAAFCVRQLTSSWVAWLLSYEVKQGTLAMRLLRPISPLLSYATEVLAGIPLRVAVVLPVLGISLWAAGAERAVPTSLGGWGLFALGIVGAWLITFYLNVLLGTLSLYLESSQKLMEVYMVLFFVCSGYMFPVEFFPPGVRTVMEWLPFRYQMGLPVELMTGAHAAKEAWSLLAAQWTWVAGLGVVSMAVWRRGLARFAAFGG</sequence>
<dbReference type="PANTHER" id="PTHR36832">
    <property type="entry name" value="SLR1174 PROTEIN-RELATED"/>
    <property type="match status" value="1"/>
</dbReference>
<dbReference type="Pfam" id="PF06182">
    <property type="entry name" value="ABC2_membrane_6"/>
    <property type="match status" value="1"/>
</dbReference>
<keyword evidence="3" id="KW-1185">Reference proteome</keyword>
<organism evidence="2 3">
    <name type="scientific">Corallococcus carmarthensis</name>
    <dbReference type="NCBI Taxonomy" id="2316728"/>
    <lineage>
        <taxon>Bacteria</taxon>
        <taxon>Pseudomonadati</taxon>
        <taxon>Myxococcota</taxon>
        <taxon>Myxococcia</taxon>
        <taxon>Myxococcales</taxon>
        <taxon>Cystobacterineae</taxon>
        <taxon>Myxococcaceae</taxon>
        <taxon>Corallococcus</taxon>
    </lineage>
</organism>
<keyword evidence="1" id="KW-1133">Transmembrane helix</keyword>
<comment type="caution">
    <text evidence="2">The sequence shown here is derived from an EMBL/GenBank/DDBJ whole genome shotgun (WGS) entry which is preliminary data.</text>
</comment>
<name>A0A3A8KN12_9BACT</name>
<dbReference type="AlphaFoldDB" id="A0A3A8KN12"/>
<feature type="transmembrane region" description="Helical" evidence="1">
    <location>
        <begin position="234"/>
        <end position="256"/>
    </location>
</feature>
<dbReference type="OrthoDB" id="8582979at2"/>
<evidence type="ECO:0000313" key="3">
    <source>
        <dbReference type="Proteomes" id="UP000268313"/>
    </source>
</evidence>
<dbReference type="Proteomes" id="UP000268313">
    <property type="component" value="Unassembled WGS sequence"/>
</dbReference>
<feature type="transmembrane region" description="Helical" evidence="1">
    <location>
        <begin position="146"/>
        <end position="174"/>
    </location>
</feature>
<keyword evidence="1" id="KW-0472">Membrane</keyword>
<dbReference type="InterPro" id="IPR010390">
    <property type="entry name" value="ABC-2_transporter-like"/>
</dbReference>
<evidence type="ECO:0000313" key="2">
    <source>
        <dbReference type="EMBL" id="RKH03344.1"/>
    </source>
</evidence>
<protein>
    <submittedName>
        <fullName evidence="2">ABC transporter permease</fullName>
    </submittedName>
</protein>
<proteinExistence type="predicted"/>
<feature type="transmembrane region" description="Helical" evidence="1">
    <location>
        <begin position="183"/>
        <end position="201"/>
    </location>
</feature>
<keyword evidence="1" id="KW-0812">Transmembrane</keyword>
<dbReference type="PANTHER" id="PTHR36832:SF1">
    <property type="entry name" value="SLR1174 PROTEIN"/>
    <property type="match status" value="1"/>
</dbReference>
<accession>A0A3A8KN12</accession>
<feature type="transmembrane region" description="Helical" evidence="1">
    <location>
        <begin position="65"/>
        <end position="86"/>
    </location>
</feature>
<gene>
    <name evidence="2" type="ORF">D7X32_14350</name>
</gene>